<dbReference type="WBParaSite" id="ACAC_0000239601-mRNA-1">
    <property type="protein sequence ID" value="ACAC_0000239601-mRNA-1"/>
    <property type="gene ID" value="ACAC_0000239601"/>
</dbReference>
<dbReference type="AlphaFoldDB" id="A0A0K0CXS0"/>
<dbReference type="PANTHER" id="PTHR21439:SF0">
    <property type="entry name" value="PROTEIN OSCP1"/>
    <property type="match status" value="1"/>
</dbReference>
<dbReference type="Proteomes" id="UP000035642">
    <property type="component" value="Unassembled WGS sequence"/>
</dbReference>
<sequence length="294" mass="32988">MEKLFDLTLIMTKYQVLSVITPEQILTVTMNHLSGMKRIAKQENNIHELIRNAHAMDCRVKVSILLRDEKQLSDGHFVYLPTKEPVVLPPDVQTPGLTKYYENGEFVKSTQWPVIRNYVPLQNPEDRNLDANVRSTTLGTSIFFAEKSVNINGGGGAAKAEPVRYGDEMKLLQSLLGETLKTDGELDLNMFDSTVEEKTYVKETETFLKNVLKIDASKDKKSISATMSEMKLKSPLEKKEKKGKGADMLELLDEAAARPATGTTRSRSRSRDNVAQKSQVSTAKRPPSVKKRTK</sequence>
<name>A0A0K0CXS0_ANGCA</name>
<dbReference type="GO" id="GO:0005886">
    <property type="term" value="C:plasma membrane"/>
    <property type="evidence" value="ECO:0007669"/>
    <property type="project" value="TreeGrafter"/>
</dbReference>
<feature type="compositionally biased region" description="Basic and acidic residues" evidence="1">
    <location>
        <begin position="230"/>
        <end position="247"/>
    </location>
</feature>
<reference evidence="2" key="1">
    <citation type="submission" date="2012-09" db="EMBL/GenBank/DDBJ databases">
        <authorList>
            <person name="Martin A.A."/>
        </authorList>
    </citation>
    <scope>NUCLEOTIDE SEQUENCE</scope>
</reference>
<dbReference type="InterPro" id="IPR019332">
    <property type="entry name" value="OSCP1"/>
</dbReference>
<dbReference type="STRING" id="6313.A0A0K0CXS0"/>
<dbReference type="PANTHER" id="PTHR21439">
    <property type="entry name" value="OXIDORED-NITRO DOMAIN-CONTAINING PROTEIN"/>
    <property type="match status" value="1"/>
</dbReference>
<feature type="region of interest" description="Disordered" evidence="1">
    <location>
        <begin position="223"/>
        <end position="294"/>
    </location>
</feature>
<reference evidence="3" key="2">
    <citation type="submission" date="2017-02" db="UniProtKB">
        <authorList>
            <consortium name="WormBaseParasite"/>
        </authorList>
    </citation>
    <scope>IDENTIFICATION</scope>
</reference>
<evidence type="ECO:0000313" key="2">
    <source>
        <dbReference type="Proteomes" id="UP000035642"/>
    </source>
</evidence>
<evidence type="ECO:0000313" key="3">
    <source>
        <dbReference type="WBParaSite" id="ACAC_0000239601-mRNA-1"/>
    </source>
</evidence>
<evidence type="ECO:0000256" key="1">
    <source>
        <dbReference type="SAM" id="MobiDB-lite"/>
    </source>
</evidence>
<protein>
    <submittedName>
        <fullName evidence="3">Non-structural maintenance of chromosomes element 4</fullName>
    </submittedName>
</protein>
<dbReference type="GO" id="GO:0005737">
    <property type="term" value="C:cytoplasm"/>
    <property type="evidence" value="ECO:0007669"/>
    <property type="project" value="TreeGrafter"/>
</dbReference>
<accession>A0A0K0CXS0</accession>
<keyword evidence="2" id="KW-1185">Reference proteome</keyword>
<proteinExistence type="predicted"/>
<organism evidence="2 3">
    <name type="scientific">Angiostrongylus cantonensis</name>
    <name type="common">Rat lungworm</name>
    <dbReference type="NCBI Taxonomy" id="6313"/>
    <lineage>
        <taxon>Eukaryota</taxon>
        <taxon>Metazoa</taxon>
        <taxon>Ecdysozoa</taxon>
        <taxon>Nematoda</taxon>
        <taxon>Chromadorea</taxon>
        <taxon>Rhabditida</taxon>
        <taxon>Rhabditina</taxon>
        <taxon>Rhabditomorpha</taxon>
        <taxon>Strongyloidea</taxon>
        <taxon>Metastrongylidae</taxon>
        <taxon>Angiostrongylus</taxon>
    </lineage>
</organism>
<dbReference type="Pfam" id="PF10188">
    <property type="entry name" value="Oscp1"/>
    <property type="match status" value="1"/>
</dbReference>